<evidence type="ECO:0000313" key="2">
    <source>
        <dbReference type="Proteomes" id="UP000066487"/>
    </source>
</evidence>
<name>A0A0N9W6W3_PSEFL</name>
<reference evidence="1 2" key="2">
    <citation type="journal article" date="2018" name="Nature">
        <title>Mutant phenotypes for thousands of bacterial genes of unknown function.</title>
        <authorList>
            <person name="Price M.N."/>
            <person name="Wetmore K.M."/>
            <person name="Waters R.J."/>
            <person name="Callaghan M."/>
            <person name="Ray J."/>
            <person name="Liu H."/>
            <person name="Kuehl J.V."/>
            <person name="Melnyk R.A."/>
            <person name="Lamson J.S."/>
            <person name="Suh Y."/>
            <person name="Carlson H.K."/>
            <person name="Esquivel Z."/>
            <person name="Sadeeshkumar H."/>
            <person name="Chakraborty R."/>
            <person name="Zane G.M."/>
            <person name="Rubin B.E."/>
            <person name="Wall J.D."/>
            <person name="Visel A."/>
            <person name="Bristow J."/>
            <person name="Blow M.J."/>
            <person name="Arkin A.P."/>
            <person name="Deutschbauer A.M."/>
        </authorList>
    </citation>
    <scope>NUCLEOTIDE SEQUENCE [LARGE SCALE GENOMIC DNA]</scope>
    <source>
        <strain evidence="1 2">FW300-N2E3</strain>
    </source>
</reference>
<reference evidence="2" key="1">
    <citation type="submission" date="2015-09" db="EMBL/GenBank/DDBJ databases">
        <title>Whole genome sequence of Pseudomonas fluorescens FW300-N2E3.</title>
        <authorList>
            <person name="Ray J."/>
            <person name="Melnyk R."/>
            <person name="Deutschbauer A."/>
        </authorList>
    </citation>
    <scope>NUCLEOTIDE SEQUENCE [LARGE SCALE GENOMIC DNA]</scope>
    <source>
        <strain evidence="2">FW300-N2E3</strain>
    </source>
</reference>
<accession>A0A0N9W6W3</accession>
<dbReference type="EMBL" id="CP012830">
    <property type="protein sequence ID" value="ALI02443.1"/>
    <property type="molecule type" value="Genomic_DNA"/>
</dbReference>
<proteinExistence type="predicted"/>
<dbReference type="RefSeq" id="WP_054595771.1">
    <property type="nucleotide sequence ID" value="NZ_CP012830.1"/>
</dbReference>
<organism evidence="1 2">
    <name type="scientific">Pseudomonas fluorescens</name>
    <dbReference type="NCBI Taxonomy" id="294"/>
    <lineage>
        <taxon>Bacteria</taxon>
        <taxon>Pseudomonadati</taxon>
        <taxon>Pseudomonadota</taxon>
        <taxon>Gammaproteobacteria</taxon>
        <taxon>Pseudomonadales</taxon>
        <taxon>Pseudomonadaceae</taxon>
        <taxon>Pseudomonas</taxon>
    </lineage>
</organism>
<gene>
    <name evidence="1" type="ORF">AO353_15655</name>
</gene>
<sequence length="132" mass="15097">MHTDWKQIREMMNTVIDSCEQIENAGYREEHRTATVEVNGHPYSVHEFLISAWTLPENIRYRIIQERHDKGVSLPYVPESARMLLAMAQACSELIGARDAAPAQQAINGMNHWFTNYAVPNIKKAIEQAESD</sequence>
<dbReference type="Proteomes" id="UP000066487">
    <property type="component" value="Chromosome"/>
</dbReference>
<dbReference type="AlphaFoldDB" id="A0A0N9W6W3"/>
<evidence type="ECO:0000313" key="1">
    <source>
        <dbReference type="EMBL" id="ALI02443.1"/>
    </source>
</evidence>
<protein>
    <submittedName>
        <fullName evidence="1">Uncharacterized protein</fullName>
    </submittedName>
</protein>
<dbReference type="OrthoDB" id="8288758at2"/>